<evidence type="ECO:0000313" key="1">
    <source>
        <dbReference type="EMBL" id="KIJ62778.1"/>
    </source>
</evidence>
<accession>A0A0C9W6X8</accession>
<gene>
    <name evidence="1" type="ORF">HYDPIDRAFT_71828</name>
</gene>
<dbReference type="HOGENOM" id="CLU_2874089_0_0_1"/>
<evidence type="ECO:0000313" key="2">
    <source>
        <dbReference type="Proteomes" id="UP000053820"/>
    </source>
</evidence>
<name>A0A0C9W6X8_9AGAM</name>
<feature type="non-terminal residue" evidence="1">
    <location>
        <position position="64"/>
    </location>
</feature>
<sequence length="64" mass="7553">PQSLNLEDLQYLIELMHHCPDWFLDELAGLMQQNRFISVHYTTIHRELMQAGISLKKLCKIAKE</sequence>
<dbReference type="Proteomes" id="UP000053820">
    <property type="component" value="Unassembled WGS sequence"/>
</dbReference>
<proteinExistence type="predicted"/>
<dbReference type="OrthoDB" id="2994945at2759"/>
<dbReference type="EMBL" id="KN839853">
    <property type="protein sequence ID" value="KIJ62778.1"/>
    <property type="molecule type" value="Genomic_DNA"/>
</dbReference>
<protein>
    <submittedName>
        <fullName evidence="1">Unplaced genomic scaffold scaffold_19, whole genome shotgun sequence</fullName>
    </submittedName>
</protein>
<organism evidence="1 2">
    <name type="scientific">Hydnomerulius pinastri MD-312</name>
    <dbReference type="NCBI Taxonomy" id="994086"/>
    <lineage>
        <taxon>Eukaryota</taxon>
        <taxon>Fungi</taxon>
        <taxon>Dikarya</taxon>
        <taxon>Basidiomycota</taxon>
        <taxon>Agaricomycotina</taxon>
        <taxon>Agaricomycetes</taxon>
        <taxon>Agaricomycetidae</taxon>
        <taxon>Boletales</taxon>
        <taxon>Boletales incertae sedis</taxon>
        <taxon>Leucogyrophana</taxon>
    </lineage>
</organism>
<keyword evidence="2" id="KW-1185">Reference proteome</keyword>
<dbReference type="AlphaFoldDB" id="A0A0C9W6X8"/>
<reference evidence="1 2" key="1">
    <citation type="submission" date="2014-04" db="EMBL/GenBank/DDBJ databases">
        <title>Evolutionary Origins and Diversification of the Mycorrhizal Mutualists.</title>
        <authorList>
            <consortium name="DOE Joint Genome Institute"/>
            <consortium name="Mycorrhizal Genomics Consortium"/>
            <person name="Kohler A."/>
            <person name="Kuo A."/>
            <person name="Nagy L.G."/>
            <person name="Floudas D."/>
            <person name="Copeland A."/>
            <person name="Barry K.W."/>
            <person name="Cichocki N."/>
            <person name="Veneault-Fourrey C."/>
            <person name="LaButti K."/>
            <person name="Lindquist E.A."/>
            <person name="Lipzen A."/>
            <person name="Lundell T."/>
            <person name="Morin E."/>
            <person name="Murat C."/>
            <person name="Riley R."/>
            <person name="Ohm R."/>
            <person name="Sun H."/>
            <person name="Tunlid A."/>
            <person name="Henrissat B."/>
            <person name="Grigoriev I.V."/>
            <person name="Hibbett D.S."/>
            <person name="Martin F."/>
        </authorList>
    </citation>
    <scope>NUCLEOTIDE SEQUENCE [LARGE SCALE GENOMIC DNA]</scope>
    <source>
        <strain evidence="1 2">MD-312</strain>
    </source>
</reference>
<feature type="non-terminal residue" evidence="1">
    <location>
        <position position="1"/>
    </location>
</feature>